<feature type="active site" description="Proton acceptor" evidence="8">
    <location>
        <position position="65"/>
    </location>
</feature>
<feature type="binding site" evidence="8">
    <location>
        <position position="61"/>
    </location>
    <ligand>
        <name>shikimate</name>
        <dbReference type="ChEBI" id="CHEBI:36208"/>
    </ligand>
</feature>
<comment type="similarity">
    <text evidence="8">Belongs to the shikimate dehydrogenase family.</text>
</comment>
<feature type="binding site" evidence="8">
    <location>
        <position position="219"/>
    </location>
    <ligand>
        <name>shikimate</name>
        <dbReference type="ChEBI" id="CHEBI:36208"/>
    </ligand>
</feature>
<comment type="caution">
    <text evidence="12">The sequence shown here is derived from an EMBL/GenBank/DDBJ whole genome shotgun (WGS) entry which is preliminary data.</text>
</comment>
<evidence type="ECO:0000259" key="11">
    <source>
        <dbReference type="Pfam" id="PF18317"/>
    </source>
</evidence>
<dbReference type="Proteomes" id="UP001596549">
    <property type="component" value="Unassembled WGS sequence"/>
</dbReference>
<dbReference type="InterPro" id="IPR036291">
    <property type="entry name" value="NAD(P)-bd_dom_sf"/>
</dbReference>
<dbReference type="Gene3D" id="3.40.50.10860">
    <property type="entry name" value="Leucine Dehydrogenase, chain A, domain 1"/>
    <property type="match status" value="1"/>
</dbReference>
<protein>
    <recommendedName>
        <fullName evidence="2 8">Shikimate dehydrogenase (NADP(+))</fullName>
        <shortName evidence="8">SDH</shortName>
        <ecNumber evidence="2 8">1.1.1.25</ecNumber>
    </recommendedName>
</protein>
<comment type="catalytic activity">
    <reaction evidence="7 8">
        <text>shikimate + NADP(+) = 3-dehydroshikimate + NADPH + H(+)</text>
        <dbReference type="Rhea" id="RHEA:17737"/>
        <dbReference type="ChEBI" id="CHEBI:15378"/>
        <dbReference type="ChEBI" id="CHEBI:16630"/>
        <dbReference type="ChEBI" id="CHEBI:36208"/>
        <dbReference type="ChEBI" id="CHEBI:57783"/>
        <dbReference type="ChEBI" id="CHEBI:58349"/>
        <dbReference type="EC" id="1.1.1.25"/>
    </reaction>
</comment>
<evidence type="ECO:0000256" key="2">
    <source>
        <dbReference type="ARBA" id="ARBA00012962"/>
    </source>
</evidence>
<dbReference type="InterPro" id="IPR041121">
    <property type="entry name" value="SDH_C"/>
</dbReference>
<evidence type="ECO:0000256" key="1">
    <source>
        <dbReference type="ARBA" id="ARBA00004871"/>
    </source>
</evidence>
<feature type="binding site" evidence="8">
    <location>
        <position position="240"/>
    </location>
    <ligand>
        <name>NADP(+)</name>
        <dbReference type="ChEBI" id="CHEBI:58349"/>
    </ligand>
</feature>
<dbReference type="Pfam" id="PF01488">
    <property type="entry name" value="Shikimate_DH"/>
    <property type="match status" value="1"/>
</dbReference>
<keyword evidence="6 8" id="KW-0057">Aromatic amino acid biosynthesis</keyword>
<dbReference type="CDD" id="cd01065">
    <property type="entry name" value="NAD_bind_Shikimate_DH"/>
    <property type="match status" value="1"/>
</dbReference>
<dbReference type="EC" id="1.1.1.25" evidence="2 8"/>
<proteinExistence type="inferred from homology"/>
<feature type="domain" description="Quinate/shikimate 5-dehydrogenase/glutamyl-tRNA reductase" evidence="9">
    <location>
        <begin position="117"/>
        <end position="193"/>
    </location>
</feature>
<dbReference type="SUPFAM" id="SSF51735">
    <property type="entry name" value="NAD(P)-binding Rossmann-fold domains"/>
    <property type="match status" value="1"/>
</dbReference>
<name>A0ABW2NTP7_9BACL</name>
<dbReference type="InterPro" id="IPR046346">
    <property type="entry name" value="Aminoacid_DH-like_N_sf"/>
</dbReference>
<dbReference type="InterPro" id="IPR022893">
    <property type="entry name" value="Shikimate_DH_fam"/>
</dbReference>
<dbReference type="HAMAP" id="MF_00222">
    <property type="entry name" value="Shikimate_DH_AroE"/>
    <property type="match status" value="1"/>
</dbReference>
<dbReference type="Pfam" id="PF08501">
    <property type="entry name" value="Shikimate_dh_N"/>
    <property type="match status" value="1"/>
</dbReference>
<dbReference type="Pfam" id="PF18317">
    <property type="entry name" value="SDH_C"/>
    <property type="match status" value="1"/>
</dbReference>
<evidence type="ECO:0000256" key="8">
    <source>
        <dbReference type="HAMAP-Rule" id="MF_00222"/>
    </source>
</evidence>
<dbReference type="Gene3D" id="3.40.50.720">
    <property type="entry name" value="NAD(P)-binding Rossmann-like Domain"/>
    <property type="match status" value="1"/>
</dbReference>
<feature type="domain" description="Shikimate dehydrogenase substrate binding N-terminal" evidence="10">
    <location>
        <begin position="6"/>
        <end position="88"/>
    </location>
</feature>
<evidence type="ECO:0000256" key="3">
    <source>
        <dbReference type="ARBA" id="ARBA00022605"/>
    </source>
</evidence>
<feature type="binding site" evidence="8">
    <location>
        <position position="101"/>
    </location>
    <ligand>
        <name>shikimate</name>
        <dbReference type="ChEBI" id="CHEBI:36208"/>
    </ligand>
</feature>
<feature type="binding site" evidence="8">
    <location>
        <begin position="14"/>
        <end position="16"/>
    </location>
    <ligand>
        <name>shikimate</name>
        <dbReference type="ChEBI" id="CHEBI:36208"/>
    </ligand>
</feature>
<feature type="binding site" evidence="8">
    <location>
        <position position="86"/>
    </location>
    <ligand>
        <name>shikimate</name>
        <dbReference type="ChEBI" id="CHEBI:36208"/>
    </ligand>
</feature>
<feature type="binding site" evidence="8">
    <location>
        <position position="217"/>
    </location>
    <ligand>
        <name>NADP(+)</name>
        <dbReference type="ChEBI" id="CHEBI:58349"/>
    </ligand>
</feature>
<sequence>MKKLILIGNPVEQSLSPQMHNAALGALNLPLVYEKILVLPEELEQTIDMLRNELYAGANVTIPYKSACIPFLDKVDESAEKIGAVNTIVKEGSQLVGYNTDGTGFVRGLKETAPFPLDNGDVLVIGAGGAARGIVSALLAERVRSIAVCNRTYSKAEELVADVASSSLQALTLEKAESHLNRYSIIINTTSVGMFPHTEKMPLRLGTLRQQAVVSDIIYNPFETQLLAEAKKRDAIIDNGVSMFVYQGALAFEKWTGIFPDTAIMRDKVTEELRRKLC</sequence>
<keyword evidence="4 8" id="KW-0521">NADP</keyword>
<feature type="binding site" evidence="8">
    <location>
        <begin position="150"/>
        <end position="155"/>
    </location>
    <ligand>
        <name>NADP(+)</name>
        <dbReference type="ChEBI" id="CHEBI:58349"/>
    </ligand>
</feature>
<evidence type="ECO:0000313" key="12">
    <source>
        <dbReference type="EMBL" id="MFC7372705.1"/>
    </source>
</evidence>
<dbReference type="SUPFAM" id="SSF53223">
    <property type="entry name" value="Aminoacid dehydrogenase-like, N-terminal domain"/>
    <property type="match status" value="1"/>
</dbReference>
<comment type="function">
    <text evidence="8">Involved in the biosynthesis of the chorismate, which leads to the biosynthesis of aromatic amino acids. Catalyzes the reversible NADPH linked reduction of 3-dehydroshikimate (DHSA) to yield shikimate (SA).</text>
</comment>
<evidence type="ECO:0000256" key="6">
    <source>
        <dbReference type="ARBA" id="ARBA00023141"/>
    </source>
</evidence>
<organism evidence="12 13">
    <name type="scientific">Fictibacillus iocasae</name>
    <dbReference type="NCBI Taxonomy" id="2715437"/>
    <lineage>
        <taxon>Bacteria</taxon>
        <taxon>Bacillati</taxon>
        <taxon>Bacillota</taxon>
        <taxon>Bacilli</taxon>
        <taxon>Bacillales</taxon>
        <taxon>Fictibacillaceae</taxon>
        <taxon>Fictibacillus</taxon>
    </lineage>
</organism>
<evidence type="ECO:0000256" key="7">
    <source>
        <dbReference type="ARBA" id="ARBA00049442"/>
    </source>
</evidence>
<dbReference type="EMBL" id="JBHTCP010000046">
    <property type="protein sequence ID" value="MFC7372705.1"/>
    <property type="molecule type" value="Genomic_DNA"/>
</dbReference>
<dbReference type="NCBIfam" id="TIGR00507">
    <property type="entry name" value="aroE"/>
    <property type="match status" value="1"/>
</dbReference>
<evidence type="ECO:0000259" key="10">
    <source>
        <dbReference type="Pfam" id="PF08501"/>
    </source>
</evidence>
<feature type="binding site" evidence="8">
    <location>
        <position position="77"/>
    </location>
    <ligand>
        <name>NADP(+)</name>
        <dbReference type="ChEBI" id="CHEBI:58349"/>
    </ligand>
</feature>
<dbReference type="PANTHER" id="PTHR21089">
    <property type="entry name" value="SHIKIMATE DEHYDROGENASE"/>
    <property type="match status" value="1"/>
</dbReference>
<feature type="binding site" evidence="8">
    <location>
        <begin position="126"/>
        <end position="130"/>
    </location>
    <ligand>
        <name>NADP(+)</name>
        <dbReference type="ChEBI" id="CHEBI:58349"/>
    </ligand>
</feature>
<gene>
    <name evidence="8 12" type="primary">aroE</name>
    <name evidence="12" type="ORF">ACFQPF_13585</name>
</gene>
<evidence type="ECO:0000313" key="13">
    <source>
        <dbReference type="Proteomes" id="UP001596549"/>
    </source>
</evidence>
<feature type="binding site" evidence="8">
    <location>
        <position position="247"/>
    </location>
    <ligand>
        <name>shikimate</name>
        <dbReference type="ChEBI" id="CHEBI:36208"/>
    </ligand>
</feature>
<evidence type="ECO:0000256" key="5">
    <source>
        <dbReference type="ARBA" id="ARBA00023002"/>
    </source>
</evidence>
<keyword evidence="5 8" id="KW-0560">Oxidoreductase</keyword>
<feature type="domain" description="SDH C-terminal" evidence="11">
    <location>
        <begin position="240"/>
        <end position="269"/>
    </location>
</feature>
<dbReference type="InterPro" id="IPR006151">
    <property type="entry name" value="Shikm_DH/Glu-tRNA_Rdtase"/>
</dbReference>
<dbReference type="InterPro" id="IPR013708">
    <property type="entry name" value="Shikimate_DH-bd_N"/>
</dbReference>
<keyword evidence="3 8" id="KW-0028">Amino-acid biosynthesis</keyword>
<dbReference type="GO" id="GO:0004764">
    <property type="term" value="F:shikimate 3-dehydrogenase (NADP+) activity"/>
    <property type="evidence" value="ECO:0007669"/>
    <property type="project" value="UniProtKB-EC"/>
</dbReference>
<accession>A0ABW2NTP7</accession>
<comment type="pathway">
    <text evidence="1 8">Metabolic intermediate biosynthesis; chorismate biosynthesis; chorismate from D-erythrose 4-phosphate and phosphoenolpyruvate: step 4/7.</text>
</comment>
<evidence type="ECO:0000259" key="9">
    <source>
        <dbReference type="Pfam" id="PF01488"/>
    </source>
</evidence>
<reference evidence="13" key="1">
    <citation type="journal article" date="2019" name="Int. J. Syst. Evol. Microbiol.">
        <title>The Global Catalogue of Microorganisms (GCM) 10K type strain sequencing project: providing services to taxonomists for standard genome sequencing and annotation.</title>
        <authorList>
            <consortium name="The Broad Institute Genomics Platform"/>
            <consortium name="The Broad Institute Genome Sequencing Center for Infectious Disease"/>
            <person name="Wu L."/>
            <person name="Ma J."/>
        </authorList>
    </citation>
    <scope>NUCLEOTIDE SEQUENCE [LARGE SCALE GENOMIC DNA]</scope>
    <source>
        <strain evidence="13">NBRC 106396</strain>
    </source>
</reference>
<dbReference type="PANTHER" id="PTHR21089:SF1">
    <property type="entry name" value="BIFUNCTIONAL 3-DEHYDROQUINATE DEHYDRATASE_SHIKIMATE DEHYDROGENASE, CHLOROPLASTIC"/>
    <property type="match status" value="1"/>
</dbReference>
<dbReference type="InterPro" id="IPR011342">
    <property type="entry name" value="Shikimate_DH"/>
</dbReference>
<evidence type="ECO:0000256" key="4">
    <source>
        <dbReference type="ARBA" id="ARBA00022857"/>
    </source>
</evidence>
<comment type="subunit">
    <text evidence="8">Homodimer.</text>
</comment>
<dbReference type="RefSeq" id="WP_379750269.1">
    <property type="nucleotide sequence ID" value="NZ_JBHTCP010000046.1"/>
</dbReference>
<keyword evidence="13" id="KW-1185">Reference proteome</keyword>